<keyword evidence="3" id="KW-1185">Reference proteome</keyword>
<dbReference type="PANTHER" id="PTHR28244">
    <property type="entry name" value="RNA POLYMERASE I-SPECIFIC TRANSCRIPTION INITIATION FACTOR RRN11"/>
    <property type="match status" value="1"/>
</dbReference>
<reference evidence="2" key="1">
    <citation type="journal article" date="2021" name="Nat. Commun.">
        <title>Genetic determinants of endophytism in the Arabidopsis root mycobiome.</title>
        <authorList>
            <person name="Mesny F."/>
            <person name="Miyauchi S."/>
            <person name="Thiergart T."/>
            <person name="Pickel B."/>
            <person name="Atanasova L."/>
            <person name="Karlsson M."/>
            <person name="Huettel B."/>
            <person name="Barry K.W."/>
            <person name="Haridas S."/>
            <person name="Chen C."/>
            <person name="Bauer D."/>
            <person name="Andreopoulos W."/>
            <person name="Pangilinan J."/>
            <person name="LaButti K."/>
            <person name="Riley R."/>
            <person name="Lipzen A."/>
            <person name="Clum A."/>
            <person name="Drula E."/>
            <person name="Henrissat B."/>
            <person name="Kohler A."/>
            <person name="Grigoriev I.V."/>
            <person name="Martin F.M."/>
            <person name="Hacquard S."/>
        </authorList>
    </citation>
    <scope>NUCLEOTIDE SEQUENCE</scope>
    <source>
        <strain evidence="2">MPI-SDFR-AT-0073</strain>
    </source>
</reference>
<gene>
    <name evidence="2" type="ORF">BKA67DRAFT_687056</name>
</gene>
<dbReference type="PANTHER" id="PTHR28244:SF1">
    <property type="entry name" value="RNA POLYMERASE I-SPECIFIC TRANSCRIPTION INITIATION FACTOR RRN11"/>
    <property type="match status" value="1"/>
</dbReference>
<accession>A0A9P9A3P7</accession>
<dbReference type="Proteomes" id="UP000758603">
    <property type="component" value="Unassembled WGS sequence"/>
</dbReference>
<feature type="region of interest" description="Disordered" evidence="1">
    <location>
        <begin position="1"/>
        <end position="137"/>
    </location>
</feature>
<dbReference type="InterPro" id="IPR053029">
    <property type="entry name" value="RNA_pol_I-specific_init_factor"/>
</dbReference>
<dbReference type="GO" id="GO:0042790">
    <property type="term" value="P:nucleolar large rRNA transcription by RNA polymerase I"/>
    <property type="evidence" value="ECO:0007669"/>
    <property type="project" value="TreeGrafter"/>
</dbReference>
<feature type="region of interest" description="Disordered" evidence="1">
    <location>
        <begin position="283"/>
        <end position="311"/>
    </location>
</feature>
<sequence>MEPFALPVPSWRLGTQRKRKRNPKDEMDGSASPETDIIASSSRFPSDAINPRSHSPNTLRQFALAGLSPEEEVPSKIHTNFPHKGLPPNWQSGAVQSQRGRRQSRMSTLGSGSEADVDTDGESKRQSEVEMTPSSSQKFKHMNTMMAILHRCIHEGDIPRAKRAFSLLIRTKDVDIRLNEMWTLGTEILMRDGEERRDGHHFEGEEAQEVSSQQPPRWGSTNNIEKVRNYLETLAQYNPYDHHFPRSISAVDFWPALYSIEIYNIDAECRRALHRIDQSSIPADDSGIMSDLPSSQHELEEDHGTQTQKRQYEQENTVWEACDEVRHATQVAAQQIAARMDNLMQSVPYSTHIELLRLRGMLSLFIGDLYLPTRLLKSGSANSRSVGDRLQGLSLATHNTHGMDDRDAIRRREQEIEQASVTFERIVERGGQLEPWLNRYLDPDDDQASMLS</sequence>
<comment type="caution">
    <text evidence="2">The sequence shown here is derived from an EMBL/GenBank/DDBJ whole genome shotgun (WGS) entry which is preliminary data.</text>
</comment>
<dbReference type="AlphaFoldDB" id="A0A9P9A3P7"/>
<dbReference type="RefSeq" id="XP_045964823.1">
    <property type="nucleotide sequence ID" value="XM_046109041.1"/>
</dbReference>
<dbReference type="GO" id="GO:0001164">
    <property type="term" value="F:RNA polymerase I core promoter sequence-specific DNA binding"/>
    <property type="evidence" value="ECO:0007669"/>
    <property type="project" value="InterPro"/>
</dbReference>
<dbReference type="OrthoDB" id="2159786at2759"/>
<dbReference type="GO" id="GO:0070860">
    <property type="term" value="C:RNA polymerase I core factor complex"/>
    <property type="evidence" value="ECO:0007669"/>
    <property type="project" value="TreeGrafter"/>
</dbReference>
<evidence type="ECO:0000313" key="3">
    <source>
        <dbReference type="Proteomes" id="UP000758603"/>
    </source>
</evidence>
<name>A0A9P9A3P7_9PEZI</name>
<evidence type="ECO:0000256" key="1">
    <source>
        <dbReference type="SAM" id="MobiDB-lite"/>
    </source>
</evidence>
<organism evidence="2 3">
    <name type="scientific">Truncatella angustata</name>
    <dbReference type="NCBI Taxonomy" id="152316"/>
    <lineage>
        <taxon>Eukaryota</taxon>
        <taxon>Fungi</taxon>
        <taxon>Dikarya</taxon>
        <taxon>Ascomycota</taxon>
        <taxon>Pezizomycotina</taxon>
        <taxon>Sordariomycetes</taxon>
        <taxon>Xylariomycetidae</taxon>
        <taxon>Amphisphaeriales</taxon>
        <taxon>Sporocadaceae</taxon>
        <taxon>Truncatella</taxon>
    </lineage>
</organism>
<dbReference type="GeneID" id="70137932"/>
<evidence type="ECO:0000313" key="2">
    <source>
        <dbReference type="EMBL" id="KAH6660692.1"/>
    </source>
</evidence>
<dbReference type="GO" id="GO:0001181">
    <property type="term" value="F:RNA polymerase I general transcription initiation factor activity"/>
    <property type="evidence" value="ECO:0007669"/>
    <property type="project" value="InterPro"/>
</dbReference>
<proteinExistence type="predicted"/>
<dbReference type="Pfam" id="PF04090">
    <property type="entry name" value="Rrn11"/>
    <property type="match status" value="1"/>
</dbReference>
<protein>
    <submittedName>
        <fullName evidence="2">Uncharacterized protein</fullName>
    </submittedName>
</protein>
<dbReference type="EMBL" id="JAGPXC010000001">
    <property type="protein sequence ID" value="KAH6660692.1"/>
    <property type="molecule type" value="Genomic_DNA"/>
</dbReference>
<dbReference type="InterPro" id="IPR007224">
    <property type="entry name" value="TIF_Rrn11"/>
</dbReference>
<dbReference type="GO" id="GO:0017025">
    <property type="term" value="F:TBP-class protein binding"/>
    <property type="evidence" value="ECO:0007669"/>
    <property type="project" value="TreeGrafter"/>
</dbReference>